<dbReference type="OrthoDB" id="8553932at2"/>
<accession>A0A0N0XMP9</accession>
<dbReference type="SUPFAM" id="SSF53448">
    <property type="entry name" value="Nucleotide-diphospho-sugar transferases"/>
    <property type="match status" value="1"/>
</dbReference>
<dbReference type="GO" id="GO:0016758">
    <property type="term" value="F:hexosyltransferase activity"/>
    <property type="evidence" value="ECO:0007669"/>
    <property type="project" value="UniProtKB-ARBA"/>
</dbReference>
<dbReference type="PANTHER" id="PTHR22916">
    <property type="entry name" value="GLYCOSYLTRANSFERASE"/>
    <property type="match status" value="1"/>
</dbReference>
<name>A0A0N0XMP9_9NEIS</name>
<dbReference type="STRING" id="857265.WG78_02505"/>
<dbReference type="AlphaFoldDB" id="A0A0N0XMP9"/>
<dbReference type="PANTHER" id="PTHR22916:SF3">
    <property type="entry name" value="UDP-GLCNAC:BETAGAL BETA-1,3-N-ACETYLGLUCOSAMINYLTRANSFERASE-LIKE PROTEIN 1"/>
    <property type="match status" value="1"/>
</dbReference>
<protein>
    <submittedName>
        <fullName evidence="2">Putative glycosyltransferase EpsE</fullName>
        <ecNumber evidence="2">2.4.-.-</ecNumber>
    </submittedName>
</protein>
<organism evidence="2 3">
    <name type="scientific">Amantichitinum ursilacus</name>
    <dbReference type="NCBI Taxonomy" id="857265"/>
    <lineage>
        <taxon>Bacteria</taxon>
        <taxon>Pseudomonadati</taxon>
        <taxon>Pseudomonadota</taxon>
        <taxon>Betaproteobacteria</taxon>
        <taxon>Neisseriales</taxon>
        <taxon>Chitinibacteraceae</taxon>
        <taxon>Amantichitinum</taxon>
    </lineage>
</organism>
<feature type="domain" description="Glycosyltransferase 2-like" evidence="1">
    <location>
        <begin position="5"/>
        <end position="112"/>
    </location>
</feature>
<proteinExistence type="predicted"/>
<evidence type="ECO:0000259" key="1">
    <source>
        <dbReference type="Pfam" id="PF00535"/>
    </source>
</evidence>
<keyword evidence="2" id="KW-0808">Transferase</keyword>
<gene>
    <name evidence="2" type="primary">epsE_1</name>
    <name evidence="2" type="ORF">WG78_02505</name>
</gene>
<keyword evidence="3" id="KW-1185">Reference proteome</keyword>
<reference evidence="2 3" key="1">
    <citation type="submission" date="2015-07" db="EMBL/GenBank/DDBJ databases">
        <title>Draft genome sequence of the Amantichitinum ursilacus IGB-41, a new chitin-degrading bacterium.</title>
        <authorList>
            <person name="Kirstahler P."/>
            <person name="Guenther M."/>
            <person name="Grumaz C."/>
            <person name="Rupp S."/>
            <person name="Zibek S."/>
            <person name="Sohn K."/>
        </authorList>
    </citation>
    <scope>NUCLEOTIDE SEQUENCE [LARGE SCALE GENOMIC DNA]</scope>
    <source>
        <strain evidence="2 3">IGB-41</strain>
    </source>
</reference>
<dbReference type="RefSeq" id="WP_083458728.1">
    <property type="nucleotide sequence ID" value="NZ_LAQT01000002.1"/>
</dbReference>
<evidence type="ECO:0000313" key="2">
    <source>
        <dbReference type="EMBL" id="KPC54416.1"/>
    </source>
</evidence>
<dbReference type="Proteomes" id="UP000037939">
    <property type="component" value="Unassembled WGS sequence"/>
</dbReference>
<dbReference type="EC" id="2.4.-.-" evidence="2"/>
<dbReference type="EMBL" id="LAQT01000002">
    <property type="protein sequence ID" value="KPC54416.1"/>
    <property type="molecule type" value="Genomic_DNA"/>
</dbReference>
<dbReference type="InterPro" id="IPR001173">
    <property type="entry name" value="Glyco_trans_2-like"/>
</dbReference>
<comment type="caution">
    <text evidence="2">The sequence shown here is derived from an EMBL/GenBank/DDBJ whole genome shotgun (WGS) entry which is preliminary data.</text>
</comment>
<keyword evidence="2" id="KW-0328">Glycosyltransferase</keyword>
<sequence length="278" mass="30607">MTRISVVMATYQGTAFLPQQLVSLAQQTRLPDELIIADDASSDGSLDIAKSVALPFTVHYFRQAQRVGYAHNFAAAAGQARGDLILFCDQDDVWLPHKIAQIEAQAATSSAQVFTHDLSWFSAERPAAIPSYFAYLNQLGLDRAVCLKGCALAVRAEFIAQHGWPDPAAQMPHDFWFAFLGTALQQRAFIDPPLLRHRMHGGNASAWLPQWADLQFLRPEQLAHTSAVAQLIDLCIKPRTVRWIAPLLETLGRIDTPAAHAAIALLQSQRARLGDPPP</sequence>
<dbReference type="Pfam" id="PF00535">
    <property type="entry name" value="Glycos_transf_2"/>
    <property type="match status" value="1"/>
</dbReference>
<dbReference type="InterPro" id="IPR029044">
    <property type="entry name" value="Nucleotide-diphossugar_trans"/>
</dbReference>
<dbReference type="Gene3D" id="3.90.550.10">
    <property type="entry name" value="Spore Coat Polysaccharide Biosynthesis Protein SpsA, Chain A"/>
    <property type="match status" value="1"/>
</dbReference>
<evidence type="ECO:0000313" key="3">
    <source>
        <dbReference type="Proteomes" id="UP000037939"/>
    </source>
</evidence>